<dbReference type="Gene3D" id="3.40.1350.120">
    <property type="match status" value="1"/>
</dbReference>
<dbReference type="GeneID" id="93509666"/>
<protein>
    <recommendedName>
        <fullName evidence="2">tRNA nuclease CdiA C-terminal domain-containing protein</fullName>
    </recommendedName>
</protein>
<organism evidence="3 4">
    <name type="scientific">Nocardia carnea</name>
    <dbReference type="NCBI Taxonomy" id="37328"/>
    <lineage>
        <taxon>Bacteria</taxon>
        <taxon>Bacillati</taxon>
        <taxon>Actinomycetota</taxon>
        <taxon>Actinomycetes</taxon>
        <taxon>Mycobacteriales</taxon>
        <taxon>Nocardiaceae</taxon>
        <taxon>Nocardia</taxon>
    </lineage>
</organism>
<keyword evidence="4" id="KW-1185">Reference proteome</keyword>
<feature type="region of interest" description="Disordered" evidence="1">
    <location>
        <begin position="27"/>
        <end position="59"/>
    </location>
</feature>
<evidence type="ECO:0000313" key="3">
    <source>
        <dbReference type="EMBL" id="MFI1462968.1"/>
    </source>
</evidence>
<sequence length="390" mass="41158">MAALITVADRYIGALNQIGHIYALADHDPTSGTPPPAKPADPPLIFTPQPPPPTSVGGPGASLVDDGLDLARKIAIPIPNGDTHKLHAAYTVWNAIAAAFETTELPTELGRVATLFATVTAPEVDTIDDDLRTMKTAAEDLIATFTELAGECAHQKAGHDKMRTQLGAMLSVFADTLDKQVTVTRTLEIEAAVITFGVGTAAVTAVRSGKAADIIDNTVGDLRTIIDAAELHDSITLTRNITAARTGLERIHEDIETAEDAVEATSAPERGEIDESEKSFDPAEREIAEILANEGKNVKGVAEGETRTPDALVNGVPTEFKTLNEGASNNTVKNALNSASGQAPNAIINAEHSGISQDEAQRGLNRFLGASPDKMTTVRIIGDGWEITWP</sequence>
<dbReference type="Proteomes" id="UP001611263">
    <property type="component" value="Unassembled WGS sequence"/>
</dbReference>
<gene>
    <name evidence="3" type="ORF">ACH4WX_19820</name>
</gene>
<reference evidence="3 4" key="1">
    <citation type="submission" date="2024-10" db="EMBL/GenBank/DDBJ databases">
        <title>The Natural Products Discovery Center: Release of the First 8490 Sequenced Strains for Exploring Actinobacteria Biosynthetic Diversity.</title>
        <authorList>
            <person name="Kalkreuter E."/>
            <person name="Kautsar S.A."/>
            <person name="Yang D."/>
            <person name="Bader C.D."/>
            <person name="Teijaro C.N."/>
            <person name="Fluegel L."/>
            <person name="Davis C.M."/>
            <person name="Simpson J.R."/>
            <person name="Lauterbach L."/>
            <person name="Steele A.D."/>
            <person name="Gui C."/>
            <person name="Meng S."/>
            <person name="Li G."/>
            <person name="Viehrig K."/>
            <person name="Ye F."/>
            <person name="Su P."/>
            <person name="Kiefer A.F."/>
            <person name="Nichols A."/>
            <person name="Cepeda A.J."/>
            <person name="Yan W."/>
            <person name="Fan B."/>
            <person name="Jiang Y."/>
            <person name="Adhikari A."/>
            <person name="Zheng C.-J."/>
            <person name="Schuster L."/>
            <person name="Cowan T.M."/>
            <person name="Smanski M.J."/>
            <person name="Chevrette M.G."/>
            <person name="De Carvalho L.P.S."/>
            <person name="Shen B."/>
        </authorList>
    </citation>
    <scope>NUCLEOTIDE SEQUENCE [LARGE SCALE GENOMIC DNA]</scope>
    <source>
        <strain evidence="3 4">NPDC020568</strain>
    </source>
</reference>
<accession>A0ABW7TS11</accession>
<feature type="compositionally biased region" description="Pro residues" evidence="1">
    <location>
        <begin position="32"/>
        <end position="42"/>
    </location>
</feature>
<evidence type="ECO:0000256" key="1">
    <source>
        <dbReference type="SAM" id="MobiDB-lite"/>
    </source>
</evidence>
<comment type="caution">
    <text evidence="3">The sequence shown here is derived from an EMBL/GenBank/DDBJ whole genome shotgun (WGS) entry which is preliminary data.</text>
</comment>
<dbReference type="InterPro" id="IPR040559">
    <property type="entry name" value="CdiA_C"/>
</dbReference>
<evidence type="ECO:0000259" key="2">
    <source>
        <dbReference type="Pfam" id="PF18451"/>
    </source>
</evidence>
<name>A0ABW7TS11_9NOCA</name>
<feature type="domain" description="tRNA nuclease CdiA C-terminal" evidence="2">
    <location>
        <begin position="307"/>
        <end position="383"/>
    </location>
</feature>
<dbReference type="EMBL" id="JBIRUQ010000004">
    <property type="protein sequence ID" value="MFI1462968.1"/>
    <property type="molecule type" value="Genomic_DNA"/>
</dbReference>
<dbReference type="RefSeq" id="WP_051157063.1">
    <property type="nucleotide sequence ID" value="NZ_JBIRUQ010000004.1"/>
</dbReference>
<proteinExistence type="predicted"/>
<dbReference type="Pfam" id="PF18451">
    <property type="entry name" value="CdiA_C"/>
    <property type="match status" value="1"/>
</dbReference>
<evidence type="ECO:0000313" key="4">
    <source>
        <dbReference type="Proteomes" id="UP001611263"/>
    </source>
</evidence>